<feature type="domain" description="Cadherin" evidence="15">
    <location>
        <begin position="6"/>
        <end position="70"/>
    </location>
</feature>
<dbReference type="EMBL" id="BRZM01000089">
    <property type="protein sequence ID" value="GLD66224.1"/>
    <property type="molecule type" value="Genomic_DNA"/>
</dbReference>
<keyword evidence="10" id="KW-1015">Disulfide bond</keyword>
<keyword evidence="9 14" id="KW-0472">Membrane</keyword>
<keyword evidence="3 14" id="KW-0812">Transmembrane</keyword>
<dbReference type="Proteomes" id="UP001279410">
    <property type="component" value="Unassembled WGS sequence"/>
</dbReference>
<feature type="region of interest" description="Disordered" evidence="13">
    <location>
        <begin position="704"/>
        <end position="729"/>
    </location>
</feature>
<dbReference type="AlphaFoldDB" id="A0AAD3RDD1"/>
<proteinExistence type="predicted"/>
<comment type="subcellular location">
    <subcellularLocation>
        <location evidence="1">Cell membrane</location>
        <topology evidence="1">Single-pass type I membrane protein</topology>
    </subcellularLocation>
</comment>
<dbReference type="FunFam" id="2.60.40.60:FF:000003">
    <property type="entry name" value="Protocadherin alpha 2"/>
    <property type="match status" value="1"/>
</dbReference>
<protein>
    <submittedName>
        <fullName evidence="17">Protocadherin-8-like protein</fullName>
    </submittedName>
</protein>
<feature type="domain" description="BRICHOS" evidence="16">
    <location>
        <begin position="901"/>
        <end position="998"/>
    </location>
</feature>
<accession>A0AAD3RDD1</accession>
<evidence type="ECO:0000256" key="13">
    <source>
        <dbReference type="SAM" id="MobiDB-lite"/>
    </source>
</evidence>
<evidence type="ECO:0000256" key="3">
    <source>
        <dbReference type="ARBA" id="ARBA00022692"/>
    </source>
</evidence>
<dbReference type="InterPro" id="IPR002126">
    <property type="entry name" value="Cadherin-like_dom"/>
</dbReference>
<dbReference type="CDD" id="cd11304">
    <property type="entry name" value="Cadherin_repeat"/>
    <property type="match status" value="6"/>
</dbReference>
<evidence type="ECO:0000256" key="12">
    <source>
        <dbReference type="PROSITE-ProRule" id="PRU00043"/>
    </source>
</evidence>
<dbReference type="PROSITE" id="PS50268">
    <property type="entry name" value="CADHERIN_2"/>
    <property type="match status" value="6"/>
</dbReference>
<feature type="domain" description="Cadherin" evidence="15">
    <location>
        <begin position="71"/>
        <end position="179"/>
    </location>
</feature>
<organism evidence="17 18">
    <name type="scientific">Lates japonicus</name>
    <name type="common">Japanese lates</name>
    <dbReference type="NCBI Taxonomy" id="270547"/>
    <lineage>
        <taxon>Eukaryota</taxon>
        <taxon>Metazoa</taxon>
        <taxon>Chordata</taxon>
        <taxon>Craniata</taxon>
        <taxon>Vertebrata</taxon>
        <taxon>Euteleostomi</taxon>
        <taxon>Actinopterygii</taxon>
        <taxon>Neopterygii</taxon>
        <taxon>Teleostei</taxon>
        <taxon>Neoteleostei</taxon>
        <taxon>Acanthomorphata</taxon>
        <taxon>Carangaria</taxon>
        <taxon>Carangaria incertae sedis</taxon>
        <taxon>Centropomidae</taxon>
        <taxon>Lates</taxon>
    </lineage>
</organism>
<dbReference type="Pfam" id="PF04089">
    <property type="entry name" value="BRICHOS"/>
    <property type="match status" value="1"/>
</dbReference>
<dbReference type="InterPro" id="IPR007084">
    <property type="entry name" value="BRICHOS_dom"/>
</dbReference>
<dbReference type="FunFam" id="2.60.40.60:FF:000120">
    <property type="entry name" value="Protocadherin 8"/>
    <property type="match status" value="1"/>
</dbReference>
<dbReference type="GO" id="GO:0005886">
    <property type="term" value="C:plasma membrane"/>
    <property type="evidence" value="ECO:0007669"/>
    <property type="project" value="UniProtKB-SubCell"/>
</dbReference>
<dbReference type="PRINTS" id="PR00205">
    <property type="entry name" value="CADHERIN"/>
</dbReference>
<keyword evidence="18" id="KW-1185">Reference proteome</keyword>
<dbReference type="GO" id="GO:0007156">
    <property type="term" value="P:homophilic cell adhesion via plasma membrane adhesion molecules"/>
    <property type="evidence" value="ECO:0007669"/>
    <property type="project" value="InterPro"/>
</dbReference>
<feature type="compositionally biased region" description="Basic and acidic residues" evidence="13">
    <location>
        <begin position="1029"/>
        <end position="1046"/>
    </location>
</feature>
<feature type="compositionally biased region" description="Basic and acidic residues" evidence="13">
    <location>
        <begin position="771"/>
        <end position="785"/>
    </location>
</feature>
<dbReference type="GO" id="GO:0005509">
    <property type="term" value="F:calcium ion binding"/>
    <property type="evidence" value="ECO:0007669"/>
    <property type="project" value="UniProtKB-UniRule"/>
</dbReference>
<evidence type="ECO:0000313" key="17">
    <source>
        <dbReference type="EMBL" id="GLD66224.1"/>
    </source>
</evidence>
<dbReference type="Pfam" id="PF08266">
    <property type="entry name" value="Cadherin_2"/>
    <property type="match status" value="1"/>
</dbReference>
<evidence type="ECO:0000256" key="14">
    <source>
        <dbReference type="SAM" id="Phobius"/>
    </source>
</evidence>
<dbReference type="GO" id="GO:0009653">
    <property type="term" value="P:anatomical structure morphogenesis"/>
    <property type="evidence" value="ECO:0007669"/>
    <property type="project" value="UniProtKB-ARBA"/>
</dbReference>
<feature type="domain" description="Cadherin" evidence="15">
    <location>
        <begin position="302"/>
        <end position="398"/>
    </location>
</feature>
<feature type="transmembrane region" description="Helical" evidence="14">
    <location>
        <begin position="633"/>
        <end position="657"/>
    </location>
</feature>
<dbReference type="InterPro" id="IPR015919">
    <property type="entry name" value="Cadherin-like_sf"/>
</dbReference>
<evidence type="ECO:0000256" key="6">
    <source>
        <dbReference type="ARBA" id="ARBA00022837"/>
    </source>
</evidence>
<evidence type="ECO:0000313" key="18">
    <source>
        <dbReference type="Proteomes" id="UP001279410"/>
    </source>
</evidence>
<feature type="domain" description="Cadherin" evidence="15">
    <location>
        <begin position="399"/>
        <end position="514"/>
    </location>
</feature>
<evidence type="ECO:0000256" key="8">
    <source>
        <dbReference type="ARBA" id="ARBA00022989"/>
    </source>
</evidence>
<evidence type="ECO:0000256" key="5">
    <source>
        <dbReference type="ARBA" id="ARBA00022737"/>
    </source>
</evidence>
<dbReference type="PANTHER" id="PTHR24028">
    <property type="entry name" value="CADHERIN-87A"/>
    <property type="match status" value="1"/>
</dbReference>
<dbReference type="SMART" id="SM00112">
    <property type="entry name" value="CA"/>
    <property type="match status" value="5"/>
</dbReference>
<dbReference type="InterPro" id="IPR020894">
    <property type="entry name" value="Cadherin_CS"/>
</dbReference>
<evidence type="ECO:0000256" key="11">
    <source>
        <dbReference type="ARBA" id="ARBA00023180"/>
    </source>
</evidence>
<evidence type="ECO:0000256" key="4">
    <source>
        <dbReference type="ARBA" id="ARBA00022729"/>
    </source>
</evidence>
<sequence length="1143" mass="126365">MMKQFNDSFIRVRESDGELAVGERIDRERICRHTLQCLITFDVVNFSKDRYKLIHVEVEVKDINDNSPEFPNKESIVEISENAAVGSRIPLDPAVDADVGSNYIQSYQISVNSHFTIDVLLRADGVKYAELVLMKELDRETQSSYTVELVATDGGNPYRSGSTKITIKVTDFNDNSPVFDQNSFSVSLPEDAPVGTVILDLNAVDADEGLNGEVVYGFGKQVSHEIRELFQVDNKSGRLTLRSPVDFEDKSTYELDVQATDLGPNPTPSVCKIIIHVTDVNDNAPEISITPMTSITTGIAYISEAADKDSLVALISTLDRDSGVNSQVYCTLYGHDHFKLRQAYGDSYMIVTAAALDRERISEYNLTVMAEDFGSPPLRKITQYTIRLSDENDNAPHFTKAVYEVSVVENNAPGAYITTVEASDADLGNNGKITYRLVDSVIMGSPVNTFVSLNSVSGSIYALRSFNYEVMKQLDVHIQATDGGSPQLQSTAVIRLKIVDQNDNQPSIIEPPLYKGSAEVFLPKDAPAGYVVTQIKATDADEGINAQLSYKITEGGHLGFSINKETGKVHVSRQLTYDLTDNVKVTVSVSDNGSPALTSTAIIHLSFIEGTLPSLPSFAQNGSEELFEWDMSIAIIIVLAGSCSLLLLAIILITTICSRRKKETRERGCDEKEDIPNVEKAESGHIDSVIANHKGKVFDAHPFPEKPPLASSNTTEAGCEDGRQTPGIFESNSRVMEGKLKGYSTLPGYGKETVRPITIWKGNSFTTISARDPHISGKDSGKGDSDFNDSDSDISGDVHKKESPPMNSLWACTSECKVLGHSDRCWSPSATRPNTSLACGPHLSTFSKTASLPRDARRENYYPAHIPKTNGLQSVMNINGEVREGSMEIDSDNNLERFKTRSGAEEAVEIHDFQIGITGIRFFGGDKCYIKSQIKASLPHMGAHKKESLMFDLTDELMPVRFDEEFLIWVAGEQPLKDTSFLSNKILGLCGELPIYWLQPTFPKDGERRKRDTQRAKRQFNMEEFEAAAGERDPVSHAEDDTSRIVEEEEEGAQSTAGSAYNPENPYHRSGGAGEESAMTFDTMLDHQGICCSECQRSYTHCQRICEPLRGYWPWPYNYRGCQVACRVIMPCRWWVARILGVV</sequence>
<dbReference type="SUPFAM" id="SSF49313">
    <property type="entry name" value="Cadherin-like"/>
    <property type="match status" value="5"/>
</dbReference>
<keyword evidence="5" id="KW-0677">Repeat</keyword>
<reference evidence="17" key="1">
    <citation type="submission" date="2022-08" db="EMBL/GenBank/DDBJ databases">
        <title>Genome sequencing of akame (Lates japonicus).</title>
        <authorList>
            <person name="Hashiguchi Y."/>
            <person name="Takahashi H."/>
        </authorList>
    </citation>
    <scope>NUCLEOTIDE SEQUENCE</scope>
    <source>
        <strain evidence="17">Kochi</strain>
    </source>
</reference>
<evidence type="ECO:0000259" key="15">
    <source>
        <dbReference type="PROSITE" id="PS50268"/>
    </source>
</evidence>
<dbReference type="FunFam" id="2.60.40.60:FF:000007">
    <property type="entry name" value="Protocadherin alpha 2"/>
    <property type="match status" value="1"/>
</dbReference>
<keyword evidence="2" id="KW-1003">Cell membrane</keyword>
<dbReference type="SMART" id="SM01039">
    <property type="entry name" value="BRICHOS"/>
    <property type="match status" value="1"/>
</dbReference>
<dbReference type="PROSITE" id="PS00232">
    <property type="entry name" value="CADHERIN_1"/>
    <property type="match status" value="4"/>
</dbReference>
<keyword evidence="11" id="KW-0325">Glycoprotein</keyword>
<feature type="domain" description="Cadherin" evidence="15">
    <location>
        <begin position="514"/>
        <end position="618"/>
    </location>
</feature>
<keyword evidence="7" id="KW-0130">Cell adhesion</keyword>
<evidence type="ECO:0000256" key="10">
    <source>
        <dbReference type="ARBA" id="ARBA00023157"/>
    </source>
</evidence>
<evidence type="ECO:0000259" key="16">
    <source>
        <dbReference type="PROSITE" id="PS50869"/>
    </source>
</evidence>
<name>A0AAD3RDD1_LATJO</name>
<feature type="region of interest" description="Disordered" evidence="13">
    <location>
        <begin position="768"/>
        <end position="805"/>
    </location>
</feature>
<dbReference type="InterPro" id="IPR013164">
    <property type="entry name" value="Cadherin_N"/>
</dbReference>
<feature type="region of interest" description="Disordered" evidence="13">
    <location>
        <begin position="1024"/>
        <end position="1073"/>
    </location>
</feature>
<gene>
    <name evidence="17" type="ORF">AKAME5_001763400</name>
</gene>
<dbReference type="InterPro" id="IPR050174">
    <property type="entry name" value="Protocadherin/Cadherin-CA"/>
</dbReference>
<evidence type="ECO:0000256" key="7">
    <source>
        <dbReference type="ARBA" id="ARBA00022889"/>
    </source>
</evidence>
<dbReference type="FunFam" id="2.60.40.60:FF:000002">
    <property type="entry name" value="Protocadherin alpha 2"/>
    <property type="match status" value="1"/>
</dbReference>
<keyword evidence="8 14" id="KW-1133">Transmembrane helix</keyword>
<evidence type="ECO:0000256" key="1">
    <source>
        <dbReference type="ARBA" id="ARBA00004251"/>
    </source>
</evidence>
<evidence type="ECO:0000256" key="2">
    <source>
        <dbReference type="ARBA" id="ARBA00022475"/>
    </source>
</evidence>
<dbReference type="PANTHER" id="PTHR24028:SF46">
    <property type="entry name" value="PROTOCADHERIN-8"/>
    <property type="match status" value="1"/>
</dbReference>
<feature type="domain" description="Cadherin" evidence="15">
    <location>
        <begin position="180"/>
        <end position="287"/>
    </location>
</feature>
<dbReference type="Gene3D" id="3.30.390.150">
    <property type="match status" value="1"/>
</dbReference>
<dbReference type="Pfam" id="PF00028">
    <property type="entry name" value="Cadherin"/>
    <property type="match status" value="5"/>
</dbReference>
<dbReference type="Gene3D" id="2.60.40.60">
    <property type="entry name" value="Cadherins"/>
    <property type="match status" value="6"/>
</dbReference>
<comment type="caution">
    <text evidence="17">The sequence shown here is derived from an EMBL/GenBank/DDBJ whole genome shotgun (WGS) entry which is preliminary data.</text>
</comment>
<dbReference type="FunFam" id="2.60.40.60:FF:000001">
    <property type="entry name" value="Protocadherin alpha 2"/>
    <property type="match status" value="1"/>
</dbReference>
<evidence type="ECO:0000256" key="9">
    <source>
        <dbReference type="ARBA" id="ARBA00023136"/>
    </source>
</evidence>
<keyword evidence="6 12" id="KW-0106">Calcium</keyword>
<keyword evidence="4" id="KW-0732">Signal</keyword>
<dbReference type="PROSITE" id="PS50869">
    <property type="entry name" value="BRICHOS"/>
    <property type="match status" value="1"/>
</dbReference>